<feature type="binding site" evidence="4">
    <location>
        <position position="184"/>
    </location>
    <ligand>
        <name>substrate</name>
    </ligand>
</feature>
<dbReference type="eggNOG" id="COG0402">
    <property type="taxonomic scope" value="Bacteria"/>
</dbReference>
<protein>
    <recommendedName>
        <fullName evidence="4">5-methylthioadenosine/S-adenosylhomocysteine deaminase</fullName>
        <shortName evidence="4">MTA/SAH deaminase</shortName>
        <ecNumber evidence="4">3.5.4.28</ecNumber>
        <ecNumber evidence="4">3.5.4.31</ecNumber>
    </recommendedName>
</protein>
<proteinExistence type="inferred from homology"/>
<comment type="catalytic activity">
    <reaction evidence="4">
        <text>S-adenosyl-L-homocysteine + H2O + H(+) = S-inosyl-L-homocysteine + NH4(+)</text>
        <dbReference type="Rhea" id="RHEA:20716"/>
        <dbReference type="ChEBI" id="CHEBI:15377"/>
        <dbReference type="ChEBI" id="CHEBI:15378"/>
        <dbReference type="ChEBI" id="CHEBI:28938"/>
        <dbReference type="ChEBI" id="CHEBI:57856"/>
        <dbReference type="ChEBI" id="CHEBI:57985"/>
        <dbReference type="EC" id="3.5.4.28"/>
    </reaction>
</comment>
<dbReference type="PANTHER" id="PTHR43794:SF11">
    <property type="entry name" value="AMIDOHYDROLASE-RELATED DOMAIN-CONTAINING PROTEIN"/>
    <property type="match status" value="1"/>
</dbReference>
<dbReference type="STRING" id="1089553.Tph_c10210"/>
<feature type="binding site" evidence="4">
    <location>
        <position position="65"/>
    </location>
    <ligand>
        <name>Zn(2+)</name>
        <dbReference type="ChEBI" id="CHEBI:29105"/>
    </ligand>
</feature>
<dbReference type="EC" id="3.5.4.28" evidence="4"/>
<comment type="function">
    <text evidence="4">Catalyzes the deamination of 5-methylthioadenosine and S-adenosyl-L-homocysteine into 5-methylthioinosine and S-inosyl-L-homocysteine, respectively. Is also able to deaminate adenosine.</text>
</comment>
<name>K4LT59_THEPS</name>
<keyword evidence="2 4" id="KW-0378">Hydrolase</keyword>
<feature type="domain" description="Amidohydrolase-related" evidence="5">
    <location>
        <begin position="58"/>
        <end position="402"/>
    </location>
</feature>
<dbReference type="OrthoDB" id="9807210at2"/>
<dbReference type="AlphaFoldDB" id="K4LT59"/>
<dbReference type="GO" id="GO:0046872">
    <property type="term" value="F:metal ion binding"/>
    <property type="evidence" value="ECO:0007669"/>
    <property type="project" value="UniProtKB-KW"/>
</dbReference>
<dbReference type="PANTHER" id="PTHR43794">
    <property type="entry name" value="AMINOHYDROLASE SSNA-RELATED"/>
    <property type="match status" value="1"/>
</dbReference>
<evidence type="ECO:0000256" key="2">
    <source>
        <dbReference type="ARBA" id="ARBA00022801"/>
    </source>
</evidence>
<dbReference type="HOGENOM" id="CLU_012358_2_1_9"/>
<dbReference type="CDD" id="cd01298">
    <property type="entry name" value="ATZ_TRZ_like"/>
    <property type="match status" value="1"/>
</dbReference>
<feature type="binding site" evidence="4">
    <location>
        <position position="214"/>
    </location>
    <ligand>
        <name>substrate</name>
    </ligand>
</feature>
<organism evidence="6 7">
    <name type="scientific">Thermacetogenium phaeum (strain ATCC BAA-254 / DSM 26808 / PB)</name>
    <dbReference type="NCBI Taxonomy" id="1089553"/>
    <lineage>
        <taxon>Bacteria</taxon>
        <taxon>Bacillati</taxon>
        <taxon>Bacillota</taxon>
        <taxon>Clostridia</taxon>
        <taxon>Thermoanaerobacterales</taxon>
        <taxon>Thermoanaerobacteraceae</taxon>
        <taxon>Thermacetogenium</taxon>
    </lineage>
</organism>
<gene>
    <name evidence="4 6" type="primary">mtaD</name>
    <name evidence="6" type="ordered locus">Tph_c10210</name>
</gene>
<dbReference type="EMBL" id="CP003732">
    <property type="protein sequence ID" value="AFV11244.1"/>
    <property type="molecule type" value="Genomic_DNA"/>
</dbReference>
<comment type="catalytic activity">
    <reaction evidence="4">
        <text>S-methyl-5'-thioadenosine + H2O + H(+) = S-methyl-5'-thioinosine + NH4(+)</text>
        <dbReference type="Rhea" id="RHEA:25025"/>
        <dbReference type="ChEBI" id="CHEBI:15377"/>
        <dbReference type="ChEBI" id="CHEBI:15378"/>
        <dbReference type="ChEBI" id="CHEBI:17509"/>
        <dbReference type="ChEBI" id="CHEBI:28938"/>
        <dbReference type="ChEBI" id="CHEBI:48595"/>
        <dbReference type="EC" id="3.5.4.31"/>
    </reaction>
</comment>
<dbReference type="HAMAP" id="MF_01281">
    <property type="entry name" value="MTA_SAH_deamin"/>
    <property type="match status" value="1"/>
</dbReference>
<dbReference type="InterPro" id="IPR023512">
    <property type="entry name" value="Deaminase_MtaD/DadD"/>
</dbReference>
<dbReference type="Gene3D" id="3.20.20.140">
    <property type="entry name" value="Metal-dependent hydrolases"/>
    <property type="match status" value="1"/>
</dbReference>
<dbReference type="InterPro" id="IPR006680">
    <property type="entry name" value="Amidohydro-rel"/>
</dbReference>
<comment type="caution">
    <text evidence="4">Lacks conserved residue(s) required for the propagation of feature annotation.</text>
</comment>
<dbReference type="Proteomes" id="UP000000467">
    <property type="component" value="Chromosome"/>
</dbReference>
<evidence type="ECO:0000256" key="1">
    <source>
        <dbReference type="ARBA" id="ARBA00022723"/>
    </source>
</evidence>
<feature type="binding site" evidence="4">
    <location>
        <position position="94"/>
    </location>
    <ligand>
        <name>substrate</name>
    </ligand>
</feature>
<evidence type="ECO:0000256" key="4">
    <source>
        <dbReference type="HAMAP-Rule" id="MF_01281"/>
    </source>
</evidence>
<dbReference type="InterPro" id="IPR050287">
    <property type="entry name" value="MTA/SAH_deaminase"/>
</dbReference>
<dbReference type="RefSeq" id="WP_015050125.1">
    <property type="nucleotide sequence ID" value="NC_018870.1"/>
</dbReference>
<dbReference type="Pfam" id="PF01979">
    <property type="entry name" value="Amidohydro_1"/>
    <property type="match status" value="1"/>
</dbReference>
<feature type="binding site" evidence="4">
    <location>
        <position position="146"/>
    </location>
    <ligand>
        <name>substrate</name>
    </ligand>
</feature>
<sequence length="429" mass="46986">MKILIKDCYLCDLLRDSGVTTGDVAVEGNRLLKVGGEGELPLGWKPERVIDGKDHLCLPGLINCHTHAAMTLLRSYADDLPLMHWLEKKIWPMEARLTGDDVYWGTLLAIVEMIESGTTTFSDMYFFTDRVAEAVEVSGVRACLSRGLIGIGDSAEQGLEESRELLEKWQGAADGRISIWLGPHAPYTCPPDFLDKVLTLAQDYRAGIHVHVAETKDEIEQIAREYGKTPVAYLSERGVFRFPVLAAHCVYLTEEDIETLAAAGAAVAHNPESNMKLASGIAPIPELLAAGVTVGIGTDGASSNNNLDMFEEMRTAALLHKVNKGDPQVLPASQVLSMATRDGARALRLDDLGLLQPGYKADLILVNLNEAHLHPRHNPVAHMVYSARGGDVETVIIDGRIVMEGRKILTIDKERVLAEVEERARRLLS</sequence>
<dbReference type="EC" id="3.5.4.31" evidence="4"/>
<comment type="cofactor">
    <cofactor evidence="4">
        <name>Zn(2+)</name>
        <dbReference type="ChEBI" id="CHEBI:29105"/>
    </cofactor>
    <text evidence="4">Binds 1 zinc ion per subunit.</text>
</comment>
<accession>K4LT59</accession>
<reference evidence="6 7" key="1">
    <citation type="journal article" date="2012" name="BMC Genomics">
        <title>Genome-guided analysis of physiological and morphological traits of the fermentative acetate oxidizer Thermacetogenium phaeum.</title>
        <authorList>
            <person name="Oehler D."/>
            <person name="Poehlein A."/>
            <person name="Leimbach A."/>
            <person name="Muller N."/>
            <person name="Daniel R."/>
            <person name="Gottschalk G."/>
            <person name="Schink B."/>
        </authorList>
    </citation>
    <scope>NUCLEOTIDE SEQUENCE [LARGE SCALE GENOMIC DNA]</scope>
    <source>
        <strain evidence="7">ATCC BAA-254 / DSM 26808 / PB</strain>
    </source>
</reference>
<dbReference type="InterPro" id="IPR011059">
    <property type="entry name" value="Metal-dep_hydrolase_composite"/>
</dbReference>
<dbReference type="KEGG" id="tpz:Tph_c10210"/>
<feature type="binding site" evidence="4">
    <location>
        <position position="67"/>
    </location>
    <ligand>
        <name>Zn(2+)</name>
        <dbReference type="ChEBI" id="CHEBI:29105"/>
    </ligand>
</feature>
<feature type="binding site" evidence="4">
    <location>
        <position position="299"/>
    </location>
    <ligand>
        <name>substrate</name>
    </ligand>
</feature>
<dbReference type="SUPFAM" id="SSF51338">
    <property type="entry name" value="Composite domain of metallo-dependent hydrolases"/>
    <property type="match status" value="2"/>
</dbReference>
<dbReference type="SUPFAM" id="SSF51556">
    <property type="entry name" value="Metallo-dependent hydrolases"/>
    <property type="match status" value="1"/>
</dbReference>
<dbReference type="FunFam" id="3.20.20.140:FF:000014">
    <property type="entry name" value="5-methylthioadenosine/S-adenosylhomocysteine deaminase"/>
    <property type="match status" value="1"/>
</dbReference>
<dbReference type="InterPro" id="IPR032466">
    <property type="entry name" value="Metal_Hydrolase"/>
</dbReference>
<dbReference type="GO" id="GO:0050270">
    <property type="term" value="F:S-adenosylhomocysteine deaminase activity"/>
    <property type="evidence" value="ECO:0007669"/>
    <property type="project" value="UniProtKB-UniRule"/>
</dbReference>
<evidence type="ECO:0000256" key="3">
    <source>
        <dbReference type="ARBA" id="ARBA00022833"/>
    </source>
</evidence>
<keyword evidence="3 4" id="KW-0862">Zinc</keyword>
<feature type="binding site" evidence="4">
    <location>
        <position position="299"/>
    </location>
    <ligand>
        <name>Zn(2+)</name>
        <dbReference type="ChEBI" id="CHEBI:29105"/>
    </ligand>
</feature>
<dbReference type="Gene3D" id="2.30.40.10">
    <property type="entry name" value="Urease, subunit C, domain 1"/>
    <property type="match status" value="1"/>
</dbReference>
<keyword evidence="1 4" id="KW-0479">Metal-binding</keyword>
<comment type="similarity">
    <text evidence="4">Belongs to the metallo-dependent hydrolases superfamily. MTA/SAH deaminase family.</text>
</comment>
<feature type="binding site" evidence="4">
    <location>
        <position position="211"/>
    </location>
    <ligand>
        <name>Zn(2+)</name>
        <dbReference type="ChEBI" id="CHEBI:29105"/>
    </ligand>
</feature>
<keyword evidence="7" id="KW-1185">Reference proteome</keyword>
<dbReference type="GO" id="GO:0090614">
    <property type="term" value="F:5'-methylthioadenosine deaminase activity"/>
    <property type="evidence" value="ECO:0007669"/>
    <property type="project" value="UniProtKB-UniRule"/>
</dbReference>
<evidence type="ECO:0000313" key="6">
    <source>
        <dbReference type="EMBL" id="AFV11244.1"/>
    </source>
</evidence>
<evidence type="ECO:0000313" key="7">
    <source>
        <dbReference type="Proteomes" id="UP000000467"/>
    </source>
</evidence>
<evidence type="ECO:0000259" key="5">
    <source>
        <dbReference type="Pfam" id="PF01979"/>
    </source>
</evidence>